<reference evidence="4" key="2">
    <citation type="submission" date="2023-11" db="UniProtKB">
        <authorList>
            <consortium name="WormBaseParasite"/>
        </authorList>
    </citation>
    <scope>IDENTIFICATION</scope>
</reference>
<evidence type="ECO:0000313" key="3">
    <source>
        <dbReference type="Proteomes" id="UP000050795"/>
    </source>
</evidence>
<feature type="region of interest" description="Disordered" evidence="1">
    <location>
        <begin position="92"/>
        <end position="116"/>
    </location>
</feature>
<dbReference type="WBParaSite" id="TREG1_98840.1">
    <property type="protein sequence ID" value="TREG1_98840.1"/>
    <property type="gene ID" value="TREG1_98840"/>
</dbReference>
<proteinExistence type="predicted"/>
<dbReference type="Proteomes" id="UP000050795">
    <property type="component" value="Unassembled WGS sequence"/>
</dbReference>
<protein>
    <submittedName>
        <fullName evidence="4">HJURP_C domain-containing protein</fullName>
    </submittedName>
</protein>
<feature type="transmembrane region" description="Helical" evidence="2">
    <location>
        <begin position="212"/>
        <end position="230"/>
    </location>
</feature>
<reference evidence="3" key="1">
    <citation type="submission" date="2022-06" db="EMBL/GenBank/DDBJ databases">
        <authorList>
            <person name="Berger JAMES D."/>
            <person name="Berger JAMES D."/>
        </authorList>
    </citation>
    <scope>NUCLEOTIDE SEQUENCE [LARGE SCALE GENOMIC DNA]</scope>
</reference>
<keyword evidence="3" id="KW-1185">Reference proteome</keyword>
<keyword evidence="2" id="KW-0472">Membrane</keyword>
<evidence type="ECO:0000256" key="1">
    <source>
        <dbReference type="SAM" id="MobiDB-lite"/>
    </source>
</evidence>
<organism evidence="3 4">
    <name type="scientific">Trichobilharzia regenti</name>
    <name type="common">Nasal bird schistosome</name>
    <dbReference type="NCBI Taxonomy" id="157069"/>
    <lineage>
        <taxon>Eukaryota</taxon>
        <taxon>Metazoa</taxon>
        <taxon>Spiralia</taxon>
        <taxon>Lophotrochozoa</taxon>
        <taxon>Platyhelminthes</taxon>
        <taxon>Trematoda</taxon>
        <taxon>Digenea</taxon>
        <taxon>Strigeidida</taxon>
        <taxon>Schistosomatoidea</taxon>
        <taxon>Schistosomatidae</taxon>
        <taxon>Trichobilharzia</taxon>
    </lineage>
</organism>
<keyword evidence="2" id="KW-1133">Transmembrane helix</keyword>
<evidence type="ECO:0000313" key="4">
    <source>
        <dbReference type="WBParaSite" id="TREG1_98840.1"/>
    </source>
</evidence>
<accession>A0AA85KN77</accession>
<sequence length="245" mass="27117">MTVFGNALYIAITLLPVRPYLAEYLEFRIIMASDNPEMNDSWIEVTPHSLGYSPNGDFQAFGDKAQTPGFSEPSGLHTIVEERLLTRFLTEAQEHSGRTSDASPPSPPLSYDGLNTGEISEQIRSPQQITNAPKVPTTSYPNDFPVTSSGEWASRPEVGAYSTLICQTQSSKTSPSGSLNRTSPKKGSWYLRNSGFMKARFIGWLLDRIPNILSHATTFLLGAITMLLFVRKRAKLLKVFNIPVD</sequence>
<evidence type="ECO:0000256" key="2">
    <source>
        <dbReference type="SAM" id="Phobius"/>
    </source>
</evidence>
<keyword evidence="2" id="KW-0812">Transmembrane</keyword>
<name>A0AA85KN77_TRIRE</name>
<dbReference type="AlphaFoldDB" id="A0AA85KN77"/>